<dbReference type="OrthoDB" id="7874232at2"/>
<sequence length="111" mass="12456">MDSTADQRSRGFLDSIWARLIALVIAALLLFALWASWNTEITALVRGNLSAPAIIEQPKPDANVVNVALQDCLTKRIGDVEQMQSEGILSDHQYEDFRQNAEQLCYAQHQK</sequence>
<name>A0A5B8I9R8_9RHOB</name>
<organism evidence="2 3">
    <name type="scientific">Qingshengfaniella alkalisoli</name>
    <dbReference type="NCBI Taxonomy" id="2599296"/>
    <lineage>
        <taxon>Bacteria</taxon>
        <taxon>Pseudomonadati</taxon>
        <taxon>Pseudomonadota</taxon>
        <taxon>Alphaproteobacteria</taxon>
        <taxon>Rhodobacterales</taxon>
        <taxon>Paracoccaceae</taxon>
        <taxon>Qingshengfaniella</taxon>
    </lineage>
</organism>
<gene>
    <name evidence="2" type="ORF">FPZ52_09300</name>
</gene>
<keyword evidence="1" id="KW-0472">Membrane</keyword>
<keyword evidence="3" id="KW-1185">Reference proteome</keyword>
<proteinExistence type="predicted"/>
<dbReference type="RefSeq" id="WP_146365173.1">
    <property type="nucleotide sequence ID" value="NZ_CP042261.1"/>
</dbReference>
<dbReference type="AlphaFoldDB" id="A0A5B8I9R8"/>
<feature type="transmembrane region" description="Helical" evidence="1">
    <location>
        <begin position="16"/>
        <end position="37"/>
    </location>
</feature>
<keyword evidence="1" id="KW-1133">Transmembrane helix</keyword>
<keyword evidence="1" id="KW-0812">Transmembrane</keyword>
<accession>A0A5B8I9R8</accession>
<evidence type="ECO:0000313" key="2">
    <source>
        <dbReference type="EMBL" id="QDY69796.1"/>
    </source>
</evidence>
<dbReference type="KEGG" id="lit:FPZ52_09300"/>
<dbReference type="EMBL" id="CP042261">
    <property type="protein sequence ID" value="QDY69796.1"/>
    <property type="molecule type" value="Genomic_DNA"/>
</dbReference>
<evidence type="ECO:0000313" key="3">
    <source>
        <dbReference type="Proteomes" id="UP000318483"/>
    </source>
</evidence>
<evidence type="ECO:0000256" key="1">
    <source>
        <dbReference type="SAM" id="Phobius"/>
    </source>
</evidence>
<reference evidence="2 3" key="1">
    <citation type="submission" date="2019-07" db="EMBL/GenBank/DDBJ databases">
        <title>Litoreibacter alkalisoli sp. nov., isolated from saline-alkaline soil.</title>
        <authorList>
            <person name="Wang S."/>
            <person name="Xu L."/>
            <person name="Xing Y.-T."/>
            <person name="Sun J.-Q."/>
        </authorList>
    </citation>
    <scope>NUCLEOTIDE SEQUENCE [LARGE SCALE GENOMIC DNA]</scope>
    <source>
        <strain evidence="2 3">LN3S51</strain>
    </source>
</reference>
<protein>
    <submittedName>
        <fullName evidence="2">Uncharacterized protein</fullName>
    </submittedName>
</protein>
<dbReference type="Proteomes" id="UP000318483">
    <property type="component" value="Chromosome"/>
</dbReference>